<dbReference type="Proteomes" id="UP000799772">
    <property type="component" value="Unassembled WGS sequence"/>
</dbReference>
<gene>
    <name evidence="2" type="ORF">NA57DRAFT_77123</name>
</gene>
<name>A0A9P4MA16_9PEZI</name>
<feature type="domain" description="DUF7730" evidence="1">
    <location>
        <begin position="90"/>
        <end position="260"/>
    </location>
</feature>
<dbReference type="InterPro" id="IPR056632">
    <property type="entry name" value="DUF7730"/>
</dbReference>
<dbReference type="AlphaFoldDB" id="A0A9P4MA16"/>
<keyword evidence="3" id="KW-1185">Reference proteome</keyword>
<accession>A0A9P4MA16</accession>
<protein>
    <recommendedName>
        <fullName evidence="1">DUF7730 domain-containing protein</fullName>
    </recommendedName>
</protein>
<organism evidence="2 3">
    <name type="scientific">Rhizodiscina lignyota</name>
    <dbReference type="NCBI Taxonomy" id="1504668"/>
    <lineage>
        <taxon>Eukaryota</taxon>
        <taxon>Fungi</taxon>
        <taxon>Dikarya</taxon>
        <taxon>Ascomycota</taxon>
        <taxon>Pezizomycotina</taxon>
        <taxon>Dothideomycetes</taxon>
        <taxon>Pleosporomycetidae</taxon>
        <taxon>Aulographales</taxon>
        <taxon>Rhizodiscinaceae</taxon>
        <taxon>Rhizodiscina</taxon>
    </lineage>
</organism>
<dbReference type="OrthoDB" id="4757095at2759"/>
<sequence>MEDDMTPDFPPASSDNFPRLRYARVRSELPLWPSESSRPAAQDLMAAGSSIDSYQASQQHSEDLGTLSAQQSNTSSSVGVEMLDSRRISFLDLSGELRNQIYAEYFKLRVHSCDWDWDNDENLCEYYIMRGVTLDACAMPQPERRLVAEHSETLRYSAWPPNNGRYTALLRTCRQVYEEALPFLYDRCAFEIIGNGGQLDMFHDLLSPRARTLVQRLGVSYHLSSDFNKAFLRAVETDAYWSTLTTVTTSHTNLQSLAVAREALIQFVTSLLEYSFFVIVRMEGL</sequence>
<dbReference type="Pfam" id="PF24864">
    <property type="entry name" value="DUF7730"/>
    <property type="match status" value="1"/>
</dbReference>
<comment type="caution">
    <text evidence="2">The sequence shown here is derived from an EMBL/GenBank/DDBJ whole genome shotgun (WGS) entry which is preliminary data.</text>
</comment>
<evidence type="ECO:0000313" key="2">
    <source>
        <dbReference type="EMBL" id="KAF2098334.1"/>
    </source>
</evidence>
<reference evidence="2" key="1">
    <citation type="journal article" date="2020" name="Stud. Mycol.">
        <title>101 Dothideomycetes genomes: a test case for predicting lifestyles and emergence of pathogens.</title>
        <authorList>
            <person name="Haridas S."/>
            <person name="Albert R."/>
            <person name="Binder M."/>
            <person name="Bloem J."/>
            <person name="Labutti K."/>
            <person name="Salamov A."/>
            <person name="Andreopoulos B."/>
            <person name="Baker S."/>
            <person name="Barry K."/>
            <person name="Bills G."/>
            <person name="Bluhm B."/>
            <person name="Cannon C."/>
            <person name="Castanera R."/>
            <person name="Culley D."/>
            <person name="Daum C."/>
            <person name="Ezra D."/>
            <person name="Gonzalez J."/>
            <person name="Henrissat B."/>
            <person name="Kuo A."/>
            <person name="Liang C."/>
            <person name="Lipzen A."/>
            <person name="Lutzoni F."/>
            <person name="Magnuson J."/>
            <person name="Mondo S."/>
            <person name="Nolan M."/>
            <person name="Ohm R."/>
            <person name="Pangilinan J."/>
            <person name="Park H.-J."/>
            <person name="Ramirez L."/>
            <person name="Alfaro M."/>
            <person name="Sun H."/>
            <person name="Tritt A."/>
            <person name="Yoshinaga Y."/>
            <person name="Zwiers L.-H."/>
            <person name="Turgeon B."/>
            <person name="Goodwin S."/>
            <person name="Spatafora J."/>
            <person name="Crous P."/>
            <person name="Grigoriev I."/>
        </authorList>
    </citation>
    <scope>NUCLEOTIDE SEQUENCE</scope>
    <source>
        <strain evidence="2">CBS 133067</strain>
    </source>
</reference>
<evidence type="ECO:0000313" key="3">
    <source>
        <dbReference type="Proteomes" id="UP000799772"/>
    </source>
</evidence>
<dbReference type="EMBL" id="ML978127">
    <property type="protein sequence ID" value="KAF2098334.1"/>
    <property type="molecule type" value="Genomic_DNA"/>
</dbReference>
<proteinExistence type="predicted"/>
<evidence type="ECO:0000259" key="1">
    <source>
        <dbReference type="Pfam" id="PF24864"/>
    </source>
</evidence>
<dbReference type="PANTHER" id="PTHR38790">
    <property type="entry name" value="2EXR DOMAIN-CONTAINING PROTEIN-RELATED"/>
    <property type="match status" value="1"/>
</dbReference>